<dbReference type="InterPro" id="IPR019681">
    <property type="entry name" value="DUF2530"/>
</dbReference>
<dbReference type="GeneID" id="60751512"/>
<keyword evidence="1" id="KW-0812">Transmembrane</keyword>
<feature type="transmembrane region" description="Helical" evidence="1">
    <location>
        <begin position="20"/>
        <end position="38"/>
    </location>
</feature>
<protein>
    <submittedName>
        <fullName evidence="2">Protein of uncharacterized function (DUF2530)</fullName>
    </submittedName>
</protein>
<keyword evidence="1" id="KW-0472">Membrane</keyword>
<organism evidence="2 3">
    <name type="scientific">Gordonia paraffinivorans</name>
    <dbReference type="NCBI Taxonomy" id="175628"/>
    <lineage>
        <taxon>Bacteria</taxon>
        <taxon>Bacillati</taxon>
        <taxon>Actinomycetota</taxon>
        <taxon>Actinomycetes</taxon>
        <taxon>Mycobacteriales</taxon>
        <taxon>Gordoniaceae</taxon>
        <taxon>Gordonia</taxon>
    </lineage>
</organism>
<evidence type="ECO:0000313" key="2">
    <source>
        <dbReference type="EMBL" id="VFA89963.1"/>
    </source>
</evidence>
<sequence>MSDEVDIPELPRVLRAPEPVIVVGMLSWVVATLVVALTDIGGDKALQICLVGLGVGLLGTTIVIVQKAAVRRGAKGAQVGLD</sequence>
<dbReference type="EMBL" id="CAACYD010000007">
    <property type="protein sequence ID" value="VFA89963.1"/>
    <property type="molecule type" value="Genomic_DNA"/>
</dbReference>
<dbReference type="Pfam" id="PF10745">
    <property type="entry name" value="DUF2530"/>
    <property type="match status" value="1"/>
</dbReference>
<name>A0ABD7V6T8_9ACTN</name>
<evidence type="ECO:0000313" key="3">
    <source>
        <dbReference type="Proteomes" id="UP000360750"/>
    </source>
</evidence>
<evidence type="ECO:0000256" key="1">
    <source>
        <dbReference type="SAM" id="Phobius"/>
    </source>
</evidence>
<comment type="caution">
    <text evidence="2">The sequence shown here is derived from an EMBL/GenBank/DDBJ whole genome shotgun (WGS) entry which is preliminary data.</text>
</comment>
<gene>
    <name evidence="2" type="ORF">NCTC8139_03541</name>
</gene>
<dbReference type="AlphaFoldDB" id="A0ABD7V6T8"/>
<dbReference type="Proteomes" id="UP000360750">
    <property type="component" value="Unassembled WGS sequence"/>
</dbReference>
<reference evidence="2 3" key="1">
    <citation type="submission" date="2019-02" db="EMBL/GenBank/DDBJ databases">
        <authorList>
            <consortium name="Pathogen Informatics"/>
        </authorList>
    </citation>
    <scope>NUCLEOTIDE SEQUENCE [LARGE SCALE GENOMIC DNA]</scope>
    <source>
        <strain evidence="2 3">3012STDY6756503</strain>
    </source>
</reference>
<feature type="transmembrane region" description="Helical" evidence="1">
    <location>
        <begin position="44"/>
        <end position="65"/>
    </location>
</feature>
<accession>A0ABD7V6T8</accession>
<proteinExistence type="predicted"/>
<dbReference type="RefSeq" id="WP_006898766.1">
    <property type="nucleotide sequence ID" value="NZ_CAACYD010000007.1"/>
</dbReference>
<keyword evidence="1" id="KW-1133">Transmembrane helix</keyword>